<evidence type="ECO:0000313" key="2">
    <source>
        <dbReference type="Proteomes" id="UP001148185"/>
    </source>
</evidence>
<dbReference type="InterPro" id="IPR021409">
    <property type="entry name" value="DUF3047"/>
</dbReference>
<name>A0A9X4C6F3_9PSED</name>
<dbReference type="AlphaFoldDB" id="A0A9X4C6F3"/>
<organism evidence="1 2">
    <name type="scientific">Pseudomonas shahriarae</name>
    <dbReference type="NCBI Taxonomy" id="2745512"/>
    <lineage>
        <taxon>Bacteria</taxon>
        <taxon>Pseudomonadati</taxon>
        <taxon>Pseudomonadota</taxon>
        <taxon>Gammaproteobacteria</taxon>
        <taxon>Pseudomonadales</taxon>
        <taxon>Pseudomonadaceae</taxon>
        <taxon>Pseudomonas</taxon>
    </lineage>
</organism>
<keyword evidence="2" id="KW-1185">Reference proteome</keyword>
<reference evidence="1 2" key="1">
    <citation type="submission" date="2022-05" db="EMBL/GenBank/DDBJ databases">
        <title>Novel Pseudomonas spp. Isolated from a Rainbow Trout Aquaculture Facility.</title>
        <authorList>
            <person name="Testerman T."/>
            <person name="Graf J."/>
        </authorList>
    </citation>
    <scope>NUCLEOTIDE SEQUENCE [LARGE SCALE GENOMIC DNA]</scope>
    <source>
        <strain evidence="1 2">ID1042</strain>
    </source>
</reference>
<protein>
    <submittedName>
        <fullName evidence="1">DUF3047 domain-containing protein</fullName>
    </submittedName>
</protein>
<accession>A0A9X4C6F3</accession>
<dbReference type="Pfam" id="PF11249">
    <property type="entry name" value="DUF3047"/>
    <property type="match status" value="1"/>
</dbReference>
<dbReference type="Proteomes" id="UP001148185">
    <property type="component" value="Unassembled WGS sequence"/>
</dbReference>
<dbReference type="RefSeq" id="WP_273878082.1">
    <property type="nucleotide sequence ID" value="NZ_JAMDHA010000031.1"/>
</dbReference>
<comment type="caution">
    <text evidence="1">The sequence shown here is derived from an EMBL/GenBank/DDBJ whole genome shotgun (WGS) entry which is preliminary data.</text>
</comment>
<dbReference type="EMBL" id="JAMDHA010000031">
    <property type="protein sequence ID" value="MDD1010791.1"/>
    <property type="molecule type" value="Genomic_DNA"/>
</dbReference>
<gene>
    <name evidence="1" type="ORF">M5G27_25265</name>
</gene>
<sequence>MASGLLCASVLAQDKTQNVGRFDATLGTFLAPWQVIRFDQRVPATRYRVISWDGVVAVEAVANASMALLARPLAVDLAHTPILCWRWRIDAPLKTADMATRQGDDYAARVYLAFKLPAETMSFATRAKLGLARSIYGDHVPDAALNYVWDNRYPVGTRRPNAYTDRTRMIVLRTGSPQAGAWVTERRDVLADAMAAFDTEHLRATQLAIAADTDNTGERARSGFANLHFVARDQSCDFPPQSID</sequence>
<evidence type="ECO:0000313" key="1">
    <source>
        <dbReference type="EMBL" id="MDD1010791.1"/>
    </source>
</evidence>
<proteinExistence type="predicted"/>